<evidence type="ECO:0000256" key="6">
    <source>
        <dbReference type="ARBA" id="ARBA00035266"/>
    </source>
</evidence>
<evidence type="ECO:0000256" key="2">
    <source>
        <dbReference type="ARBA" id="ARBA00011458"/>
    </source>
</evidence>
<keyword evidence="9" id="KW-1185">Reference proteome</keyword>
<evidence type="ECO:0000256" key="7">
    <source>
        <dbReference type="RuleBase" id="RU003910"/>
    </source>
</evidence>
<dbReference type="EMBL" id="GG663747">
    <property type="protein sequence ID" value="EEH52785.1"/>
    <property type="molecule type" value="Genomic_DNA"/>
</dbReference>
<evidence type="ECO:0000313" key="8">
    <source>
        <dbReference type="EMBL" id="EEH52785.1"/>
    </source>
</evidence>
<dbReference type="InterPro" id="IPR036870">
    <property type="entry name" value="Ribosomal_bS18_sf"/>
</dbReference>
<protein>
    <recommendedName>
        <fullName evidence="6">Small ribosomal subunit protein bS18c</fullName>
    </recommendedName>
</protein>
<accession>C1N4T1</accession>
<dbReference type="Gene3D" id="4.10.640.10">
    <property type="entry name" value="Ribosomal protein S18"/>
    <property type="match status" value="1"/>
</dbReference>
<organism evidence="9">
    <name type="scientific">Micromonas pusilla (strain CCMP1545)</name>
    <name type="common">Picoplanktonic green alga</name>
    <dbReference type="NCBI Taxonomy" id="564608"/>
    <lineage>
        <taxon>Eukaryota</taxon>
        <taxon>Viridiplantae</taxon>
        <taxon>Chlorophyta</taxon>
        <taxon>Mamiellophyceae</taxon>
        <taxon>Mamiellales</taxon>
        <taxon>Mamiellaceae</taxon>
        <taxon>Micromonas</taxon>
    </lineage>
</organism>
<dbReference type="GO" id="GO:0070181">
    <property type="term" value="F:small ribosomal subunit rRNA binding"/>
    <property type="evidence" value="ECO:0007669"/>
    <property type="project" value="TreeGrafter"/>
</dbReference>
<evidence type="ECO:0000256" key="1">
    <source>
        <dbReference type="ARBA" id="ARBA00005589"/>
    </source>
</evidence>
<dbReference type="GO" id="GO:0003735">
    <property type="term" value="F:structural constituent of ribosome"/>
    <property type="evidence" value="ECO:0007669"/>
    <property type="project" value="InterPro"/>
</dbReference>
<dbReference type="PANTHER" id="PTHR13479:SF40">
    <property type="entry name" value="SMALL RIBOSOMAL SUBUNIT PROTEIN BS18M"/>
    <property type="match status" value="1"/>
</dbReference>
<dbReference type="AlphaFoldDB" id="C1N4T1"/>
<reference evidence="8 9" key="1">
    <citation type="journal article" date="2009" name="Science">
        <title>Green evolution and dynamic adaptations revealed by genomes of the marine picoeukaryotes Micromonas.</title>
        <authorList>
            <person name="Worden A.Z."/>
            <person name="Lee J.H."/>
            <person name="Mock T."/>
            <person name="Rouze P."/>
            <person name="Simmons M.P."/>
            <person name="Aerts A.L."/>
            <person name="Allen A.E."/>
            <person name="Cuvelier M.L."/>
            <person name="Derelle E."/>
            <person name="Everett M.V."/>
            <person name="Foulon E."/>
            <person name="Grimwood J."/>
            <person name="Gundlach H."/>
            <person name="Henrissat B."/>
            <person name="Napoli C."/>
            <person name="McDonald S.M."/>
            <person name="Parker M.S."/>
            <person name="Rombauts S."/>
            <person name="Salamov A."/>
            <person name="Von Dassow P."/>
            <person name="Badger J.H."/>
            <person name="Coutinho P.M."/>
            <person name="Demir E."/>
            <person name="Dubchak I."/>
            <person name="Gentemann C."/>
            <person name="Eikrem W."/>
            <person name="Gready J.E."/>
            <person name="John U."/>
            <person name="Lanier W."/>
            <person name="Lindquist E.A."/>
            <person name="Lucas S."/>
            <person name="Mayer K.F."/>
            <person name="Moreau H."/>
            <person name="Not F."/>
            <person name="Otillar R."/>
            <person name="Panaud O."/>
            <person name="Pangilinan J."/>
            <person name="Paulsen I."/>
            <person name="Piegu B."/>
            <person name="Poliakov A."/>
            <person name="Robbens S."/>
            <person name="Schmutz J."/>
            <person name="Toulza E."/>
            <person name="Wyss T."/>
            <person name="Zelensky A."/>
            <person name="Zhou K."/>
            <person name="Armbrust E.V."/>
            <person name="Bhattacharya D."/>
            <person name="Goodenough U.W."/>
            <person name="Van de Peer Y."/>
            <person name="Grigoriev I.V."/>
        </authorList>
    </citation>
    <scope>NUCLEOTIDE SEQUENCE [LARGE SCALE GENOMIC DNA]</scope>
    <source>
        <strain evidence="8 9">CCMP1545</strain>
    </source>
</reference>
<proteinExistence type="inferred from homology"/>
<gene>
    <name evidence="8" type="ORF">MICPUCDRAFT_21905</name>
</gene>
<dbReference type="HAMAP" id="MF_00270">
    <property type="entry name" value="Ribosomal_bS18"/>
    <property type="match status" value="1"/>
</dbReference>
<dbReference type="GO" id="GO:0005840">
    <property type="term" value="C:ribosome"/>
    <property type="evidence" value="ECO:0007669"/>
    <property type="project" value="UniProtKB-KW"/>
</dbReference>
<dbReference type="Proteomes" id="UP000001876">
    <property type="component" value="Unassembled WGS sequence"/>
</dbReference>
<dbReference type="InterPro" id="IPR001648">
    <property type="entry name" value="Ribosomal_bS18"/>
</dbReference>
<comment type="similarity">
    <text evidence="1 7">Belongs to the bacterial ribosomal protein bS18 family.</text>
</comment>
<evidence type="ECO:0000256" key="5">
    <source>
        <dbReference type="ARBA" id="ARBA00023274"/>
    </source>
</evidence>
<name>C1N4T1_MICPC</name>
<dbReference type="RefSeq" id="XP_003062846.1">
    <property type="nucleotide sequence ID" value="XM_003062800.1"/>
</dbReference>
<evidence type="ECO:0000256" key="3">
    <source>
        <dbReference type="ARBA" id="ARBA00022884"/>
    </source>
</evidence>
<sequence>MFTEGLLAKRGTFVKPPNLKDERSTKILTECLDFRDVKVLSNFVTDTGRIIPRRKTGVRQKVQRKMNRAIKTARQMAIMPFDERLVPIRRRT</sequence>
<evidence type="ECO:0000313" key="9">
    <source>
        <dbReference type="Proteomes" id="UP000001876"/>
    </source>
</evidence>
<comment type="subunit">
    <text evidence="2">Part of the 30S ribosomal subunit.</text>
</comment>
<dbReference type="KEGG" id="mpp:MICPUCDRAFT_21905"/>
<evidence type="ECO:0000256" key="4">
    <source>
        <dbReference type="ARBA" id="ARBA00022980"/>
    </source>
</evidence>
<dbReference type="GO" id="GO:1990904">
    <property type="term" value="C:ribonucleoprotein complex"/>
    <property type="evidence" value="ECO:0007669"/>
    <property type="project" value="UniProtKB-KW"/>
</dbReference>
<keyword evidence="3" id="KW-0694">RNA-binding</keyword>
<dbReference type="PANTHER" id="PTHR13479">
    <property type="entry name" value="30S RIBOSOMAL PROTEIN S18"/>
    <property type="match status" value="1"/>
</dbReference>
<dbReference type="PRINTS" id="PR00974">
    <property type="entry name" value="RIBOSOMALS18"/>
</dbReference>
<dbReference type="GeneID" id="9688491"/>
<dbReference type="Pfam" id="PF01084">
    <property type="entry name" value="Ribosomal_S18"/>
    <property type="match status" value="1"/>
</dbReference>
<dbReference type="OrthoDB" id="21463at2759"/>
<dbReference type="SUPFAM" id="SSF46911">
    <property type="entry name" value="Ribosomal protein S18"/>
    <property type="match status" value="1"/>
</dbReference>
<dbReference type="GO" id="GO:0006412">
    <property type="term" value="P:translation"/>
    <property type="evidence" value="ECO:0007669"/>
    <property type="project" value="InterPro"/>
</dbReference>
<dbReference type="NCBIfam" id="TIGR00165">
    <property type="entry name" value="S18"/>
    <property type="match status" value="1"/>
</dbReference>
<keyword evidence="4 7" id="KW-0689">Ribosomal protein</keyword>
<dbReference type="eggNOG" id="KOG3162">
    <property type="taxonomic scope" value="Eukaryota"/>
</dbReference>
<keyword evidence="5 7" id="KW-0687">Ribonucleoprotein</keyword>
<dbReference type="STRING" id="564608.C1N4T1"/>